<dbReference type="OrthoDB" id="9810148at2"/>
<dbReference type="Gene3D" id="3.40.50.300">
    <property type="entry name" value="P-loop containing nucleotide triphosphate hydrolases"/>
    <property type="match status" value="2"/>
</dbReference>
<dbReference type="STRING" id="648996.Theam_0411"/>
<dbReference type="PANTHER" id="PTHR11669:SF8">
    <property type="entry name" value="DNA POLYMERASE III SUBUNIT DELTA"/>
    <property type="match status" value="1"/>
</dbReference>
<dbReference type="InterPro" id="IPR027417">
    <property type="entry name" value="P-loop_NTPase"/>
</dbReference>
<dbReference type="GO" id="GO:0006261">
    <property type="term" value="P:DNA-templated DNA replication"/>
    <property type="evidence" value="ECO:0007669"/>
    <property type="project" value="TreeGrafter"/>
</dbReference>
<evidence type="ECO:0000313" key="1">
    <source>
        <dbReference type="EMBL" id="ADU96383.1"/>
    </source>
</evidence>
<name>E8T4X1_THEA1</name>
<dbReference type="Pfam" id="PF13177">
    <property type="entry name" value="DNA_pol3_delta2"/>
    <property type="match status" value="1"/>
</dbReference>
<dbReference type="eggNOG" id="COG0470">
    <property type="taxonomic scope" value="Bacteria"/>
</dbReference>
<organism evidence="1 2">
    <name type="scientific">Thermovibrio ammonificans (strain DSM 15698 / JCM 12110 / HB-1)</name>
    <dbReference type="NCBI Taxonomy" id="648996"/>
    <lineage>
        <taxon>Bacteria</taxon>
        <taxon>Pseudomonadati</taxon>
        <taxon>Aquificota</taxon>
        <taxon>Aquificia</taxon>
        <taxon>Desulfurobacteriales</taxon>
        <taxon>Desulfurobacteriaceae</taxon>
        <taxon>Thermovibrio</taxon>
    </lineage>
</organism>
<dbReference type="AlphaFoldDB" id="E8T4X1"/>
<dbReference type="KEGG" id="tam:Theam_0411"/>
<dbReference type="RefSeq" id="WP_013537169.1">
    <property type="nucleotide sequence ID" value="NC_014926.1"/>
</dbReference>
<dbReference type="EMBL" id="CP002444">
    <property type="protein sequence ID" value="ADU96383.1"/>
    <property type="molecule type" value="Genomic_DNA"/>
</dbReference>
<protein>
    <submittedName>
        <fullName evidence="1">DNA polymerase III, delta prime subunit</fullName>
    </submittedName>
</protein>
<sequence>MFSQVVGHSKTLGVIRSLVERGLFPQSALFVGPEGVGKKTVAVEVLKAITGSPLEVKVVGEEKPPTVEEVRELSSWLFTKPSSGRGKGAVIDMADRMRSEAANALLKTLEEPPEYGYLILVANSEVAVLPTIRSRCKVFRFSRLPDTSVEYALKRLGVEADRRVVKLAGGSVGLALRLSESNVPQLVEAFLKAVKGPKPAREVVPLGELFSSVSREEALLFLQALENYIREEGSLLALEEVIQRAREFLNFYGKPQSVVEWMVLELITGSSRSG</sequence>
<evidence type="ECO:0000313" key="2">
    <source>
        <dbReference type="Proteomes" id="UP000006362"/>
    </source>
</evidence>
<dbReference type="PANTHER" id="PTHR11669">
    <property type="entry name" value="REPLICATION FACTOR C / DNA POLYMERASE III GAMMA-TAU SUBUNIT"/>
    <property type="match status" value="1"/>
</dbReference>
<dbReference type="Proteomes" id="UP000006362">
    <property type="component" value="Chromosome"/>
</dbReference>
<dbReference type="HOGENOM" id="CLU_1038011_0_0_0"/>
<accession>E8T4X1</accession>
<keyword evidence="2" id="KW-1185">Reference proteome</keyword>
<proteinExistence type="predicted"/>
<dbReference type="SUPFAM" id="SSF52540">
    <property type="entry name" value="P-loop containing nucleoside triphosphate hydrolases"/>
    <property type="match status" value="1"/>
</dbReference>
<reference evidence="1" key="1">
    <citation type="submission" date="2011-01" db="EMBL/GenBank/DDBJ databases">
        <title>Complete sequence of chromosome of Thermovibrio ammonificans HB-1.</title>
        <authorList>
            <consortium name="US DOE Joint Genome Institute"/>
            <person name="Lucas S."/>
            <person name="Copeland A."/>
            <person name="Lapidus A."/>
            <person name="Cheng J.-F."/>
            <person name="Goodwin L."/>
            <person name="Pitluck S."/>
            <person name="Davenport K."/>
            <person name="Detter J.C."/>
            <person name="Han C."/>
            <person name="Tapia R."/>
            <person name="Land M."/>
            <person name="Hauser L."/>
            <person name="Kyrpides N."/>
            <person name="Ivanova N."/>
            <person name="Ovchinnikova G."/>
            <person name="Vetriani C."/>
            <person name="Woyke T."/>
        </authorList>
    </citation>
    <scope>NUCLEOTIDE SEQUENCE [LARGE SCALE GENOMIC DNA]</scope>
    <source>
        <strain evidence="1">HB-1</strain>
    </source>
</reference>
<dbReference type="InterPro" id="IPR050238">
    <property type="entry name" value="DNA_Rep/Repair_Clamp_Loader"/>
</dbReference>
<gene>
    <name evidence="1" type="ordered locus">Theam_0411</name>
</gene>